<evidence type="ECO:0000256" key="6">
    <source>
        <dbReference type="ARBA" id="ARBA00023136"/>
    </source>
</evidence>
<comment type="caution">
    <text evidence="9">The sequence shown here is derived from an EMBL/GenBank/DDBJ whole genome shotgun (WGS) entry which is preliminary data.</text>
</comment>
<dbReference type="PANTHER" id="PTHR41710">
    <property type="entry name" value="GLYCOSYL TRANSFERASE, FAMILY 39"/>
    <property type="match status" value="1"/>
</dbReference>
<dbReference type="InterPro" id="IPR019962">
    <property type="entry name" value="CHP03663"/>
</dbReference>
<evidence type="ECO:0000256" key="5">
    <source>
        <dbReference type="ARBA" id="ARBA00022989"/>
    </source>
</evidence>
<evidence type="ECO:0000256" key="4">
    <source>
        <dbReference type="ARBA" id="ARBA00022692"/>
    </source>
</evidence>
<dbReference type="NCBIfam" id="TIGR03663">
    <property type="entry name" value="flippase activity-associated protein Agl23"/>
    <property type="match status" value="1"/>
</dbReference>
<feature type="transmembrane region" description="Helical" evidence="7">
    <location>
        <begin position="289"/>
        <end position="306"/>
    </location>
</feature>
<feature type="domain" description="ArnT-like N-terminal" evidence="8">
    <location>
        <begin position="33"/>
        <end position="213"/>
    </location>
</feature>
<evidence type="ECO:0000256" key="1">
    <source>
        <dbReference type="ARBA" id="ARBA00004127"/>
    </source>
</evidence>
<keyword evidence="6 7" id="KW-0472">Membrane</keyword>
<dbReference type="GO" id="GO:0000030">
    <property type="term" value="F:mannosyltransferase activity"/>
    <property type="evidence" value="ECO:0007669"/>
    <property type="project" value="InterPro"/>
</dbReference>
<evidence type="ECO:0000256" key="7">
    <source>
        <dbReference type="SAM" id="Phobius"/>
    </source>
</evidence>
<feature type="transmembrane region" description="Helical" evidence="7">
    <location>
        <begin position="208"/>
        <end position="228"/>
    </location>
</feature>
<evidence type="ECO:0000256" key="2">
    <source>
        <dbReference type="ARBA" id="ARBA00022676"/>
    </source>
</evidence>
<dbReference type="GO" id="GO:0012505">
    <property type="term" value="C:endomembrane system"/>
    <property type="evidence" value="ECO:0007669"/>
    <property type="project" value="UniProtKB-SubCell"/>
</dbReference>
<dbReference type="AlphaFoldDB" id="A0A832RT87"/>
<keyword evidence="2" id="KW-0328">Glycosyltransferase</keyword>
<reference evidence="9" key="1">
    <citation type="journal article" date="2020" name="bioRxiv">
        <title>A rank-normalized archaeal taxonomy based on genome phylogeny resolves widespread incomplete and uneven classifications.</title>
        <authorList>
            <person name="Rinke C."/>
            <person name="Chuvochina M."/>
            <person name="Mussig A.J."/>
            <person name="Chaumeil P.-A."/>
            <person name="Waite D.W."/>
            <person name="Whitman W.B."/>
            <person name="Parks D.H."/>
            <person name="Hugenholtz P."/>
        </authorList>
    </citation>
    <scope>NUCLEOTIDE SEQUENCE</scope>
    <source>
        <strain evidence="9">UBA12518</strain>
    </source>
</reference>
<keyword evidence="5 7" id="KW-1133">Transmembrane helix</keyword>
<dbReference type="RefSeq" id="WP_042686140.1">
    <property type="nucleotide sequence ID" value="NZ_DUIH01000017.1"/>
</dbReference>
<dbReference type="GO" id="GO:0016020">
    <property type="term" value="C:membrane"/>
    <property type="evidence" value="ECO:0007669"/>
    <property type="project" value="InterPro"/>
</dbReference>
<feature type="transmembrane region" description="Helical" evidence="7">
    <location>
        <begin position="257"/>
        <end position="283"/>
    </location>
</feature>
<feature type="transmembrane region" description="Helical" evidence="7">
    <location>
        <begin position="313"/>
        <end position="331"/>
    </location>
</feature>
<evidence type="ECO:0000313" key="9">
    <source>
        <dbReference type="EMBL" id="HIH70003.1"/>
    </source>
</evidence>
<evidence type="ECO:0000256" key="3">
    <source>
        <dbReference type="ARBA" id="ARBA00022679"/>
    </source>
</evidence>
<keyword evidence="4 7" id="KW-0812">Transmembrane</keyword>
<evidence type="ECO:0000259" key="8">
    <source>
        <dbReference type="Pfam" id="PF02366"/>
    </source>
</evidence>
<dbReference type="InterPro" id="IPR003342">
    <property type="entry name" value="ArnT-like_N"/>
</dbReference>
<dbReference type="Pfam" id="PF02366">
    <property type="entry name" value="PMT"/>
    <property type="match status" value="1"/>
</dbReference>
<keyword evidence="3" id="KW-0808">Transferase</keyword>
<proteinExistence type="predicted"/>
<protein>
    <submittedName>
        <fullName evidence="9">TIGR03663 family protein</fullName>
    </submittedName>
</protein>
<feature type="transmembrane region" description="Helical" evidence="7">
    <location>
        <begin position="128"/>
        <end position="145"/>
    </location>
</feature>
<organism evidence="9 10">
    <name type="scientific">Methermicoccus shengliensis</name>
    <dbReference type="NCBI Taxonomy" id="660064"/>
    <lineage>
        <taxon>Archaea</taxon>
        <taxon>Methanobacteriati</taxon>
        <taxon>Methanobacteriota</taxon>
        <taxon>Stenosarchaea group</taxon>
        <taxon>Methanomicrobia</taxon>
        <taxon>Methanosarcinales</taxon>
        <taxon>Methermicoccaceae</taxon>
        <taxon>Methermicoccus</taxon>
    </lineage>
</organism>
<gene>
    <name evidence="9" type="ORF">HA299_05275</name>
</gene>
<accession>A0A832RT87</accession>
<dbReference type="GO" id="GO:0006493">
    <property type="term" value="P:protein O-linked glycosylation"/>
    <property type="evidence" value="ECO:0007669"/>
    <property type="project" value="InterPro"/>
</dbReference>
<dbReference type="EMBL" id="DUIH01000017">
    <property type="protein sequence ID" value="HIH70003.1"/>
    <property type="molecule type" value="Genomic_DNA"/>
</dbReference>
<feature type="transmembrane region" description="Helical" evidence="7">
    <location>
        <begin position="343"/>
        <end position="365"/>
    </location>
</feature>
<sequence>MRARTWLFAGLVVAALLLRVYMLDARAMHHDEAVHAHFAFQLIAGEPYVYDPTYHGPFLYYTQALVFSVLGTSEFTARLLPALFGAACVALVYPLRRHMGNLGALFAGLLLAISPSMVYYSRFLRNDIYLVFFTLASVVLVLALLEERGARRHMLYAVLGASLALMCTTKESAYITLAILAISALVVALWFARDRLGVSSVLGTAPDVLIATASFVLVFVAMYSFFFYDVTQAAHAVPRAFEHWIHMHEIRRIGGPWYYYLPILILYEYPILILGLLGGVLAVHRRDGVWIWVLLWALFTLAFYSYMQEKVPWLVVHILLPLALLAGYFLAHLVEETGAKSRWTVLLVLAILLVPYAASSIATNYTHVNAQKMISYIQPPDSLAAVMDRVQNMHAQHPATTIIVCARQNDYWPIPWYVRGMRVSYLSDAPSTLEADIVIVEGSMALHLPESEEYERVPFELRPNKRMVALFRRGG</sequence>
<comment type="subcellular location">
    <subcellularLocation>
        <location evidence="1">Endomembrane system</location>
        <topology evidence="1">Multi-pass membrane protein</topology>
    </subcellularLocation>
</comment>
<dbReference type="Proteomes" id="UP000600363">
    <property type="component" value="Unassembled WGS sequence"/>
</dbReference>
<evidence type="ECO:0000313" key="10">
    <source>
        <dbReference type="Proteomes" id="UP000600363"/>
    </source>
</evidence>
<feature type="transmembrane region" description="Helical" evidence="7">
    <location>
        <begin position="75"/>
        <end position="95"/>
    </location>
</feature>
<feature type="transmembrane region" description="Helical" evidence="7">
    <location>
        <begin position="173"/>
        <end position="192"/>
    </location>
</feature>
<feature type="transmembrane region" description="Helical" evidence="7">
    <location>
        <begin position="102"/>
        <end position="122"/>
    </location>
</feature>
<name>A0A832RT87_9EURY</name>
<dbReference type="PANTHER" id="PTHR41710:SF2">
    <property type="entry name" value="GLYCOSYL TRANSFERASE FAMILY 39_83 DOMAIN-CONTAINING PROTEIN"/>
    <property type="match status" value="1"/>
</dbReference>